<sequence>MDFSDDKISTSPSESSEANHSKNGHLKRDIFLSTYRRRQEWSFPESIIYYMAMNPTNLKNPILIADRFAYDRVDKKCFVYKGHDSTKFSSVSSKFWITKKFSNFVRESNPKMVASILPKFYRVDVKKVRLSCQNISLDDFVFLCLNVKRLDFNHTTVMNADGSIVSFEKLLALLPKLTYIEFLNKPASSSITSKTAKELAEILQFSKVQYFELCNLSEVFDIEFFLNYMKKSTGIRFLVYFCPPLSEAFKNRLEEMIDEIIESKTCGIDLDFHELDEEKHDKIESLYYNTR</sequence>
<name>A0AC34GU04_9BILA</name>
<evidence type="ECO:0000313" key="2">
    <source>
        <dbReference type="WBParaSite" id="ES5_v2.g8161.t1"/>
    </source>
</evidence>
<reference evidence="2" key="1">
    <citation type="submission" date="2022-11" db="UniProtKB">
        <authorList>
            <consortium name="WormBaseParasite"/>
        </authorList>
    </citation>
    <scope>IDENTIFICATION</scope>
</reference>
<accession>A0AC34GU04</accession>
<proteinExistence type="predicted"/>
<evidence type="ECO:0000313" key="1">
    <source>
        <dbReference type="Proteomes" id="UP000887579"/>
    </source>
</evidence>
<organism evidence="1 2">
    <name type="scientific">Panagrolaimus sp. ES5</name>
    <dbReference type="NCBI Taxonomy" id="591445"/>
    <lineage>
        <taxon>Eukaryota</taxon>
        <taxon>Metazoa</taxon>
        <taxon>Ecdysozoa</taxon>
        <taxon>Nematoda</taxon>
        <taxon>Chromadorea</taxon>
        <taxon>Rhabditida</taxon>
        <taxon>Tylenchina</taxon>
        <taxon>Panagrolaimomorpha</taxon>
        <taxon>Panagrolaimoidea</taxon>
        <taxon>Panagrolaimidae</taxon>
        <taxon>Panagrolaimus</taxon>
    </lineage>
</organism>
<protein>
    <submittedName>
        <fullName evidence="2">Uncharacterized protein</fullName>
    </submittedName>
</protein>
<dbReference type="WBParaSite" id="ES5_v2.g8161.t1">
    <property type="protein sequence ID" value="ES5_v2.g8161.t1"/>
    <property type="gene ID" value="ES5_v2.g8161"/>
</dbReference>
<dbReference type="Proteomes" id="UP000887579">
    <property type="component" value="Unplaced"/>
</dbReference>